<protein>
    <submittedName>
        <fullName evidence="2">Uncharacterized protein</fullName>
    </submittedName>
</protein>
<feature type="compositionally biased region" description="Polar residues" evidence="1">
    <location>
        <begin position="23"/>
        <end position="41"/>
    </location>
</feature>
<sequence length="49" mass="5322">MELEALRSSSRKMGNAIDDISATLMSTANDTESNDQQSSDGFSGLRRQV</sequence>
<dbReference type="RefSeq" id="WP_310274002.1">
    <property type="nucleotide sequence ID" value="NZ_JAVDXW010000001.1"/>
</dbReference>
<name>A0AAE4CQ98_9ACTN</name>
<keyword evidence="3" id="KW-1185">Reference proteome</keyword>
<proteinExistence type="predicted"/>
<evidence type="ECO:0000256" key="1">
    <source>
        <dbReference type="SAM" id="MobiDB-lite"/>
    </source>
</evidence>
<dbReference type="AlphaFoldDB" id="A0AAE4CQ98"/>
<evidence type="ECO:0000313" key="3">
    <source>
        <dbReference type="Proteomes" id="UP001180845"/>
    </source>
</evidence>
<gene>
    <name evidence="2" type="ORF">JOF55_002639</name>
</gene>
<evidence type="ECO:0000313" key="2">
    <source>
        <dbReference type="EMBL" id="MDR7302458.1"/>
    </source>
</evidence>
<reference evidence="2" key="1">
    <citation type="submission" date="2023-07" db="EMBL/GenBank/DDBJ databases">
        <title>Sequencing the genomes of 1000 actinobacteria strains.</title>
        <authorList>
            <person name="Klenk H.-P."/>
        </authorList>
    </citation>
    <scope>NUCLEOTIDE SEQUENCE</scope>
    <source>
        <strain evidence="2">DSM 45977</strain>
    </source>
</reference>
<dbReference type="Proteomes" id="UP001180845">
    <property type="component" value="Unassembled WGS sequence"/>
</dbReference>
<accession>A0AAE4CQ98</accession>
<comment type="caution">
    <text evidence="2">The sequence shown here is derived from an EMBL/GenBank/DDBJ whole genome shotgun (WGS) entry which is preliminary data.</text>
</comment>
<dbReference type="EMBL" id="JAVDXW010000001">
    <property type="protein sequence ID" value="MDR7302458.1"/>
    <property type="molecule type" value="Genomic_DNA"/>
</dbReference>
<organism evidence="2 3">
    <name type="scientific">Haloactinomyces albus</name>
    <dbReference type="NCBI Taxonomy" id="1352928"/>
    <lineage>
        <taxon>Bacteria</taxon>
        <taxon>Bacillati</taxon>
        <taxon>Actinomycetota</taxon>
        <taxon>Actinomycetes</taxon>
        <taxon>Actinopolysporales</taxon>
        <taxon>Actinopolysporaceae</taxon>
        <taxon>Haloactinomyces</taxon>
    </lineage>
</organism>
<feature type="region of interest" description="Disordered" evidence="1">
    <location>
        <begin position="23"/>
        <end position="49"/>
    </location>
</feature>